<dbReference type="PANTHER" id="PTHR46082:SF6">
    <property type="entry name" value="AAA+ ATPASE DOMAIN-CONTAINING PROTEIN-RELATED"/>
    <property type="match status" value="1"/>
</dbReference>
<dbReference type="InterPro" id="IPR011990">
    <property type="entry name" value="TPR-like_helical_dom_sf"/>
</dbReference>
<dbReference type="PROSITE" id="PS50005">
    <property type="entry name" value="TPR"/>
    <property type="match status" value="1"/>
</dbReference>
<protein>
    <recommendedName>
        <fullName evidence="4">Kinesin light chain</fullName>
    </recommendedName>
</protein>
<evidence type="ECO:0008006" key="4">
    <source>
        <dbReference type="Google" id="ProtNLM"/>
    </source>
</evidence>
<evidence type="ECO:0000313" key="2">
    <source>
        <dbReference type="EMBL" id="GMH48621.1"/>
    </source>
</evidence>
<feature type="repeat" description="TPR" evidence="1">
    <location>
        <begin position="73"/>
        <end position="106"/>
    </location>
</feature>
<dbReference type="InterPro" id="IPR019734">
    <property type="entry name" value="TPR_rpt"/>
</dbReference>
<sequence length="186" mass="21033">MDANINGKIEKLGDLLKRMERALGEENVVTFDMLNDFSCKLNENGEHEEAKEVWERLLAVRMKVLGEGHRKTLDTLNNVGRAYEDLGNYEKAMEYHERTLEGKEKALGKTHPSTLTTMVTIATTLTDIVVLEGTTCNTLGYLKRADELYRAALEGYEAQFGKDHESTKLCARNLQNCYENIKLVTG</sequence>
<evidence type="ECO:0000256" key="1">
    <source>
        <dbReference type="PROSITE-ProRule" id="PRU00339"/>
    </source>
</evidence>
<accession>A0A9W6ZAG7</accession>
<dbReference type="Pfam" id="PF13424">
    <property type="entry name" value="TPR_12"/>
    <property type="match status" value="1"/>
</dbReference>
<name>A0A9W6ZAG7_9STRA</name>
<comment type="caution">
    <text evidence="2">The sequence shown here is derived from an EMBL/GenBank/DDBJ whole genome shotgun (WGS) entry which is preliminary data.</text>
</comment>
<dbReference type="PANTHER" id="PTHR46082">
    <property type="entry name" value="ATP/GTP-BINDING PROTEIN-RELATED"/>
    <property type="match status" value="1"/>
</dbReference>
<dbReference type="AlphaFoldDB" id="A0A9W6ZAG7"/>
<proteinExistence type="predicted"/>
<evidence type="ECO:0000313" key="3">
    <source>
        <dbReference type="Proteomes" id="UP001162640"/>
    </source>
</evidence>
<dbReference type="Gene3D" id="1.25.40.10">
    <property type="entry name" value="Tetratricopeptide repeat domain"/>
    <property type="match status" value="1"/>
</dbReference>
<organism evidence="2 3">
    <name type="scientific">Triparma laevis f. inornata</name>
    <dbReference type="NCBI Taxonomy" id="1714386"/>
    <lineage>
        <taxon>Eukaryota</taxon>
        <taxon>Sar</taxon>
        <taxon>Stramenopiles</taxon>
        <taxon>Ochrophyta</taxon>
        <taxon>Bolidophyceae</taxon>
        <taxon>Parmales</taxon>
        <taxon>Triparmaceae</taxon>
        <taxon>Triparma</taxon>
    </lineage>
</organism>
<dbReference type="InterPro" id="IPR053137">
    <property type="entry name" value="NLR-like"/>
</dbReference>
<dbReference type="SUPFAM" id="SSF48452">
    <property type="entry name" value="TPR-like"/>
    <property type="match status" value="1"/>
</dbReference>
<dbReference type="Proteomes" id="UP001162640">
    <property type="component" value="Unassembled WGS sequence"/>
</dbReference>
<dbReference type="EMBL" id="BLQM01000005">
    <property type="protein sequence ID" value="GMH48621.1"/>
    <property type="molecule type" value="Genomic_DNA"/>
</dbReference>
<keyword evidence="1" id="KW-0802">TPR repeat</keyword>
<gene>
    <name evidence="2" type="ORF">TL16_g00333</name>
</gene>
<reference evidence="3" key="1">
    <citation type="journal article" date="2023" name="Commun. Biol.">
        <title>Genome analysis of Parmales, the sister group of diatoms, reveals the evolutionary specialization of diatoms from phago-mixotrophs to photoautotrophs.</title>
        <authorList>
            <person name="Ban H."/>
            <person name="Sato S."/>
            <person name="Yoshikawa S."/>
            <person name="Yamada K."/>
            <person name="Nakamura Y."/>
            <person name="Ichinomiya M."/>
            <person name="Sato N."/>
            <person name="Blanc-Mathieu R."/>
            <person name="Endo H."/>
            <person name="Kuwata A."/>
            <person name="Ogata H."/>
        </authorList>
    </citation>
    <scope>NUCLEOTIDE SEQUENCE [LARGE SCALE GENOMIC DNA]</scope>
</reference>